<keyword evidence="5" id="KW-0732">Signal</keyword>
<feature type="compositionally biased region" description="Polar residues" evidence="4">
    <location>
        <begin position="27"/>
        <end position="45"/>
    </location>
</feature>
<dbReference type="PANTHER" id="PTHR30480:SF16">
    <property type="entry name" value="GLYCOSIDE HYDROLASE FAMILY 3 DOMAIN PROTEIN"/>
    <property type="match status" value="1"/>
</dbReference>
<feature type="chain" id="PRO_5015348394" evidence="5">
    <location>
        <begin position="30"/>
        <end position="443"/>
    </location>
</feature>
<dbReference type="GO" id="GO:0009254">
    <property type="term" value="P:peptidoglycan turnover"/>
    <property type="evidence" value="ECO:0007669"/>
    <property type="project" value="TreeGrafter"/>
</dbReference>
<organism evidence="7 8">
    <name type="scientific">Paenibacillus agaridevorans</name>
    <dbReference type="NCBI Taxonomy" id="171404"/>
    <lineage>
        <taxon>Bacteria</taxon>
        <taxon>Bacillati</taxon>
        <taxon>Bacillota</taxon>
        <taxon>Bacilli</taxon>
        <taxon>Bacillales</taxon>
        <taxon>Paenibacillaceae</taxon>
        <taxon>Paenibacillus</taxon>
    </lineage>
</organism>
<name>A0A2R5F2F8_9BACL</name>
<feature type="domain" description="Glycoside hydrolase family 3 N-terminal" evidence="6">
    <location>
        <begin position="86"/>
        <end position="410"/>
    </location>
</feature>
<accession>A0A2R5F2F8</accession>
<sequence length="443" mass="46675">MRKGILSVKAMITAGLVATALLSGCGNSAQSVKPSESPPATIQPTPESSPSESPSASAEGPASTLNPNTSPQTGDKAILEQIAAMTLEQKVGQLAIIGLEGKSMDKSTESFIQNYHVGGFILFKDNITSANQTLKLLNQLKAANEAVPDSVPLWLSVDQEGGKVNRLPSEFDKTPTARQIASKQNPKYTEAIGSSLGLKIGSLGFNMDFAPVLDINSNPDNPVIGDRSFGSDAETVSLHGLAMMEGITSQGVAAVAKHFPGHGDTSVDSHKGLPVVNKSLNELKNFELLPFEEAIKKDVDAIMVGHLLMKKLDAENPASISPAVITGLLREQLGYDGVIITDDMTMKGLTGGISVGKAAVEAILAGGDILLVCHEYKLQQEALDAVIKSVKDGVISQERLDESVYRVLSLKAKYELSDAAMPAVDTSAINAVVEDSLKAFQAQ</sequence>
<keyword evidence="3" id="KW-0326">Glycosidase</keyword>
<dbReference type="PANTHER" id="PTHR30480">
    <property type="entry name" value="BETA-HEXOSAMINIDASE-RELATED"/>
    <property type="match status" value="1"/>
</dbReference>
<evidence type="ECO:0000259" key="6">
    <source>
        <dbReference type="Pfam" id="PF00933"/>
    </source>
</evidence>
<evidence type="ECO:0000256" key="1">
    <source>
        <dbReference type="ARBA" id="ARBA00005336"/>
    </source>
</evidence>
<dbReference type="Pfam" id="PF00933">
    <property type="entry name" value="Glyco_hydro_3"/>
    <property type="match status" value="1"/>
</dbReference>
<dbReference type="InterPro" id="IPR036962">
    <property type="entry name" value="Glyco_hydro_3_N_sf"/>
</dbReference>
<feature type="compositionally biased region" description="Polar residues" evidence="4">
    <location>
        <begin position="64"/>
        <end position="73"/>
    </location>
</feature>
<dbReference type="RefSeq" id="WP_181377028.1">
    <property type="nucleotide sequence ID" value="NZ_BDQX01000458.1"/>
</dbReference>
<evidence type="ECO:0000256" key="3">
    <source>
        <dbReference type="ARBA" id="ARBA00023295"/>
    </source>
</evidence>
<comment type="similarity">
    <text evidence="1">Belongs to the glycosyl hydrolase 3 family.</text>
</comment>
<evidence type="ECO:0000313" key="7">
    <source>
        <dbReference type="EMBL" id="GBG12339.1"/>
    </source>
</evidence>
<evidence type="ECO:0000313" key="8">
    <source>
        <dbReference type="Proteomes" id="UP000245202"/>
    </source>
</evidence>
<proteinExistence type="inferred from homology"/>
<dbReference type="Proteomes" id="UP000245202">
    <property type="component" value="Unassembled WGS sequence"/>
</dbReference>
<dbReference type="InterPro" id="IPR017853">
    <property type="entry name" value="GH"/>
</dbReference>
<dbReference type="AlphaFoldDB" id="A0A2R5F2F8"/>
<feature type="region of interest" description="Disordered" evidence="4">
    <location>
        <begin position="27"/>
        <end position="73"/>
    </location>
</feature>
<keyword evidence="8" id="KW-1185">Reference proteome</keyword>
<dbReference type="PROSITE" id="PS00775">
    <property type="entry name" value="GLYCOSYL_HYDROL_F3"/>
    <property type="match status" value="1"/>
</dbReference>
<dbReference type="NCBIfam" id="NF003740">
    <property type="entry name" value="PRK05337.1"/>
    <property type="match status" value="1"/>
</dbReference>
<dbReference type="SUPFAM" id="SSF51445">
    <property type="entry name" value="(Trans)glycosidases"/>
    <property type="match status" value="1"/>
</dbReference>
<dbReference type="EMBL" id="BDQX01000458">
    <property type="protein sequence ID" value="GBG12339.1"/>
    <property type="molecule type" value="Genomic_DNA"/>
</dbReference>
<dbReference type="InterPro" id="IPR050226">
    <property type="entry name" value="NagZ_Beta-hexosaminidase"/>
</dbReference>
<evidence type="ECO:0000256" key="5">
    <source>
        <dbReference type="SAM" id="SignalP"/>
    </source>
</evidence>
<dbReference type="InterPro" id="IPR001764">
    <property type="entry name" value="Glyco_hydro_3_N"/>
</dbReference>
<gene>
    <name evidence="7" type="ORF">PAT3040_07213</name>
</gene>
<protein>
    <submittedName>
        <fullName evidence="7">Glycoside hydrolase family 3</fullName>
    </submittedName>
</protein>
<feature type="signal peptide" evidence="5">
    <location>
        <begin position="1"/>
        <end position="29"/>
    </location>
</feature>
<comment type="caution">
    <text evidence="7">The sequence shown here is derived from an EMBL/GenBank/DDBJ whole genome shotgun (WGS) entry which is preliminary data.</text>
</comment>
<dbReference type="InterPro" id="IPR019800">
    <property type="entry name" value="Glyco_hydro_3_AS"/>
</dbReference>
<keyword evidence="2 7" id="KW-0378">Hydrolase</keyword>
<evidence type="ECO:0000256" key="2">
    <source>
        <dbReference type="ARBA" id="ARBA00022801"/>
    </source>
</evidence>
<dbReference type="Gene3D" id="3.20.20.300">
    <property type="entry name" value="Glycoside hydrolase, family 3, N-terminal domain"/>
    <property type="match status" value="1"/>
</dbReference>
<dbReference type="PROSITE" id="PS51257">
    <property type="entry name" value="PROKAR_LIPOPROTEIN"/>
    <property type="match status" value="1"/>
</dbReference>
<feature type="compositionally biased region" description="Low complexity" evidence="4">
    <location>
        <begin position="46"/>
        <end position="63"/>
    </location>
</feature>
<reference evidence="7 8" key="1">
    <citation type="submission" date="2017-08" db="EMBL/GenBank/DDBJ databases">
        <title>Substantial Increase in Enzyme Production by Combined Drug-Resistance Mutations in Paenibacillus agaridevorans.</title>
        <authorList>
            <person name="Tanaka Y."/>
            <person name="Funane K."/>
            <person name="Hosaka T."/>
            <person name="Shiwa Y."/>
            <person name="Fujita N."/>
            <person name="Miyazaki T."/>
            <person name="Yoshikawa H."/>
            <person name="Murakami K."/>
            <person name="Kasahara K."/>
            <person name="Inaoka T."/>
            <person name="Hiraga Y."/>
            <person name="Ochi K."/>
        </authorList>
    </citation>
    <scope>NUCLEOTIDE SEQUENCE [LARGE SCALE GENOMIC DNA]</scope>
    <source>
        <strain evidence="7 8">T-3040</strain>
    </source>
</reference>
<dbReference type="GO" id="GO:0004553">
    <property type="term" value="F:hydrolase activity, hydrolyzing O-glycosyl compounds"/>
    <property type="evidence" value="ECO:0007669"/>
    <property type="project" value="InterPro"/>
</dbReference>
<evidence type="ECO:0000256" key="4">
    <source>
        <dbReference type="SAM" id="MobiDB-lite"/>
    </source>
</evidence>
<dbReference type="GO" id="GO:0005975">
    <property type="term" value="P:carbohydrate metabolic process"/>
    <property type="evidence" value="ECO:0007669"/>
    <property type="project" value="InterPro"/>
</dbReference>